<dbReference type="PANTHER" id="PTHR43194">
    <property type="entry name" value="HYDROLASE ALPHA/BETA FOLD FAMILY"/>
    <property type="match status" value="1"/>
</dbReference>
<dbReference type="Gene3D" id="3.40.50.1820">
    <property type="entry name" value="alpha/beta hydrolase"/>
    <property type="match status" value="1"/>
</dbReference>
<reference evidence="2" key="1">
    <citation type="submission" date="2020-10" db="EMBL/GenBank/DDBJ databases">
        <title>Sequencing the genomes of 1000 actinobacteria strains.</title>
        <authorList>
            <person name="Klenk H.-P."/>
        </authorList>
    </citation>
    <scope>NUCLEOTIDE SEQUENCE</scope>
    <source>
        <strain evidence="2">DSM 45354</strain>
    </source>
</reference>
<dbReference type="EMBL" id="JADBEM010000001">
    <property type="protein sequence ID" value="MBE1606084.1"/>
    <property type="molecule type" value="Genomic_DNA"/>
</dbReference>
<dbReference type="InterPro" id="IPR029058">
    <property type="entry name" value="AB_hydrolase_fold"/>
</dbReference>
<evidence type="ECO:0000259" key="1">
    <source>
        <dbReference type="Pfam" id="PF12697"/>
    </source>
</evidence>
<dbReference type="Proteomes" id="UP000638648">
    <property type="component" value="Unassembled WGS sequence"/>
</dbReference>
<dbReference type="SUPFAM" id="SSF53474">
    <property type="entry name" value="alpha/beta-Hydrolases"/>
    <property type="match status" value="1"/>
</dbReference>
<name>A0A927MSZ8_9ACTN</name>
<organism evidence="2 3">
    <name type="scientific">Actinopolymorpha pittospori</name>
    <dbReference type="NCBI Taxonomy" id="648752"/>
    <lineage>
        <taxon>Bacteria</taxon>
        <taxon>Bacillati</taxon>
        <taxon>Actinomycetota</taxon>
        <taxon>Actinomycetes</taxon>
        <taxon>Propionibacteriales</taxon>
        <taxon>Actinopolymorphaceae</taxon>
        <taxon>Actinopolymorpha</taxon>
    </lineage>
</organism>
<keyword evidence="3" id="KW-1185">Reference proteome</keyword>
<dbReference type="AlphaFoldDB" id="A0A927MSZ8"/>
<evidence type="ECO:0000313" key="3">
    <source>
        <dbReference type="Proteomes" id="UP000638648"/>
    </source>
</evidence>
<protein>
    <submittedName>
        <fullName evidence="2">Pimeloyl-ACP methyl ester carboxylesterase</fullName>
    </submittedName>
</protein>
<dbReference type="InterPro" id="IPR050228">
    <property type="entry name" value="Carboxylesterase_BioH"/>
</dbReference>
<dbReference type="PRINTS" id="PR00111">
    <property type="entry name" value="ABHYDROLASE"/>
</dbReference>
<comment type="caution">
    <text evidence="2">The sequence shown here is derived from an EMBL/GenBank/DDBJ whole genome shotgun (WGS) entry which is preliminary data.</text>
</comment>
<dbReference type="GO" id="GO:0003824">
    <property type="term" value="F:catalytic activity"/>
    <property type="evidence" value="ECO:0007669"/>
    <property type="project" value="UniProtKB-ARBA"/>
</dbReference>
<dbReference type="RefSeq" id="WP_192750270.1">
    <property type="nucleotide sequence ID" value="NZ_BAABJL010000025.1"/>
</dbReference>
<gene>
    <name evidence="2" type="ORF">HEB94_002932</name>
</gene>
<accession>A0A927MSZ8</accession>
<sequence>MRSPGTPRARNVDVNGTLLGYRETGAAGGRPVVLLHALASSAATWDQLAAELGGAGFRVIALDLPGHGSSARTPTYGLALLRDQVRAFLDELALTRVDLIGHSLGGNVATLVAQSEPDRVRRLVLEDIPPPPRDDRSAPPRRGRTLRLIKLGLAQLAGGRGGGFDRGVVRPIIAELRAPNPGWWHDLAAVKAPTLVISGGPGSHNSPARLREVASALPDARMVTIEAGHRIHSTRPAEFAAAVLPFLAAPDSA</sequence>
<evidence type="ECO:0000313" key="2">
    <source>
        <dbReference type="EMBL" id="MBE1606084.1"/>
    </source>
</evidence>
<dbReference type="PANTHER" id="PTHR43194:SF2">
    <property type="entry name" value="PEROXISOMAL MEMBRANE PROTEIN LPX1"/>
    <property type="match status" value="1"/>
</dbReference>
<feature type="domain" description="AB hydrolase-1" evidence="1">
    <location>
        <begin position="32"/>
        <end position="242"/>
    </location>
</feature>
<dbReference type="Pfam" id="PF12697">
    <property type="entry name" value="Abhydrolase_6"/>
    <property type="match status" value="1"/>
</dbReference>
<proteinExistence type="predicted"/>
<dbReference type="InterPro" id="IPR000073">
    <property type="entry name" value="AB_hydrolase_1"/>
</dbReference>